<proteinExistence type="predicted"/>
<gene>
    <name evidence="1" type="ORF">D3874_19215</name>
</gene>
<evidence type="ECO:0000313" key="1">
    <source>
        <dbReference type="EMBL" id="RJF88845.1"/>
    </source>
</evidence>
<evidence type="ECO:0000313" key="2">
    <source>
        <dbReference type="Proteomes" id="UP000284605"/>
    </source>
</evidence>
<organism evidence="1 2">
    <name type="scientific">Oleomonas cavernae</name>
    <dbReference type="NCBI Taxonomy" id="2320859"/>
    <lineage>
        <taxon>Bacteria</taxon>
        <taxon>Pseudomonadati</taxon>
        <taxon>Pseudomonadota</taxon>
        <taxon>Alphaproteobacteria</taxon>
        <taxon>Acetobacterales</taxon>
        <taxon>Acetobacteraceae</taxon>
        <taxon>Oleomonas</taxon>
    </lineage>
</organism>
<accession>A0A418WFP4</accession>
<dbReference type="OrthoDB" id="7276361at2"/>
<dbReference type="Gene3D" id="3.10.20.270">
    <property type="entry name" value="TmoB-like"/>
    <property type="match status" value="1"/>
</dbReference>
<name>A0A418WFP4_9PROT</name>
<comment type="caution">
    <text evidence="1">The sequence shown here is derived from an EMBL/GenBank/DDBJ whole genome shotgun (WGS) entry which is preliminary data.</text>
</comment>
<protein>
    <submittedName>
        <fullName evidence="1">Uncharacterized protein</fullName>
    </submittedName>
</protein>
<keyword evidence="2" id="KW-1185">Reference proteome</keyword>
<dbReference type="Pfam" id="PF06234">
    <property type="entry name" value="TmoB"/>
    <property type="match status" value="1"/>
</dbReference>
<sequence>MPDIPLLVSCEHDFLIHLVAVPSTARVSDMIAAAASLVVGIHVPNYPSSSVRARKIDQADALPADANVLDAGVTAMDWIHLYFEPDTVGGTRLQ</sequence>
<dbReference type="RefSeq" id="WP_119779764.1">
    <property type="nucleotide sequence ID" value="NZ_QYUK01000011.1"/>
</dbReference>
<dbReference type="InterPro" id="IPR009355">
    <property type="entry name" value="Toluene_mOase_B"/>
</dbReference>
<dbReference type="InterPro" id="IPR036713">
    <property type="entry name" value="TmoB-like_sf"/>
</dbReference>
<reference evidence="1 2" key="1">
    <citation type="submission" date="2018-09" db="EMBL/GenBank/DDBJ databases">
        <authorList>
            <person name="Zhu H."/>
        </authorList>
    </citation>
    <scope>NUCLEOTIDE SEQUENCE [LARGE SCALE GENOMIC DNA]</scope>
    <source>
        <strain evidence="1 2">K1W22B-8</strain>
    </source>
</reference>
<dbReference type="EMBL" id="QYUK01000011">
    <property type="protein sequence ID" value="RJF88845.1"/>
    <property type="molecule type" value="Genomic_DNA"/>
</dbReference>
<dbReference type="SUPFAM" id="SSF110814">
    <property type="entry name" value="TmoB-like"/>
    <property type="match status" value="1"/>
</dbReference>
<dbReference type="Proteomes" id="UP000284605">
    <property type="component" value="Unassembled WGS sequence"/>
</dbReference>
<dbReference type="AlphaFoldDB" id="A0A418WFP4"/>